<keyword evidence="5" id="KW-0227">DNA damage</keyword>
<evidence type="ECO:0000256" key="3">
    <source>
        <dbReference type="ARBA" id="ARBA00012000"/>
    </source>
</evidence>
<dbReference type="Gene3D" id="1.10.10.60">
    <property type="entry name" value="Homeodomain-like"/>
    <property type="match status" value="1"/>
</dbReference>
<comment type="caution">
    <text evidence="11">The sequence shown here is derived from an EMBL/GenBank/DDBJ whole genome shotgun (WGS) entry which is preliminary data.</text>
</comment>
<dbReference type="Gene3D" id="3.30.310.20">
    <property type="entry name" value="DNA-3-methyladenine glycosylase AlkA, N-terminal domain"/>
    <property type="match status" value="1"/>
</dbReference>
<keyword evidence="4" id="KW-0489">Methyltransferase</keyword>
<dbReference type="Gene3D" id="3.40.10.10">
    <property type="entry name" value="DNA Methylphosphotriester Repair Domain"/>
    <property type="match status" value="1"/>
</dbReference>
<dbReference type="CDD" id="cd00056">
    <property type="entry name" value="ENDO3c"/>
    <property type="match status" value="1"/>
</dbReference>
<dbReference type="SMART" id="SM00478">
    <property type="entry name" value="ENDO3c"/>
    <property type="match status" value="1"/>
</dbReference>
<dbReference type="Pfam" id="PF02805">
    <property type="entry name" value="Ada_Zn_binding"/>
    <property type="match status" value="1"/>
</dbReference>
<dbReference type="EC" id="3.2.2.21" evidence="3"/>
<keyword evidence="4" id="KW-0808">Transferase</keyword>
<accession>A0ABT7DXE6</accession>
<protein>
    <recommendedName>
        <fullName evidence="3">DNA-3-methyladenine glycosylase II</fullName>
        <ecNumber evidence="3">3.2.2.21</ecNumber>
    </recommendedName>
</protein>
<dbReference type="InterPro" id="IPR035451">
    <property type="entry name" value="Ada-like_dom_sf"/>
</dbReference>
<comment type="cofactor">
    <cofactor evidence="2">
        <name>Zn(2+)</name>
        <dbReference type="ChEBI" id="CHEBI:29105"/>
    </cofactor>
</comment>
<dbReference type="SMART" id="SM00342">
    <property type="entry name" value="HTH_ARAC"/>
    <property type="match status" value="1"/>
</dbReference>
<keyword evidence="7" id="KW-0010">Activator</keyword>
<dbReference type="InterPro" id="IPR004026">
    <property type="entry name" value="Ada_DNA_repair_Zn-bd"/>
</dbReference>
<evidence type="ECO:0000256" key="6">
    <source>
        <dbReference type="ARBA" id="ARBA00023015"/>
    </source>
</evidence>
<evidence type="ECO:0000259" key="10">
    <source>
        <dbReference type="PROSITE" id="PS01124"/>
    </source>
</evidence>
<dbReference type="Gene3D" id="1.10.340.30">
    <property type="entry name" value="Hypothetical protein, domain 2"/>
    <property type="match status" value="1"/>
</dbReference>
<feature type="domain" description="HTH araC/xylS-type" evidence="10">
    <location>
        <begin position="104"/>
        <end position="202"/>
    </location>
</feature>
<dbReference type="Proteomes" id="UP001172778">
    <property type="component" value="Unassembled WGS sequence"/>
</dbReference>
<dbReference type="Pfam" id="PF00730">
    <property type="entry name" value="HhH-GPD"/>
    <property type="match status" value="1"/>
</dbReference>
<dbReference type="GO" id="GO:0003905">
    <property type="term" value="F:alkylbase DNA N-glycosylase activity"/>
    <property type="evidence" value="ECO:0007669"/>
    <property type="project" value="UniProtKB-EC"/>
</dbReference>
<proteinExistence type="predicted"/>
<keyword evidence="6" id="KW-0805">Transcription regulation</keyword>
<evidence type="ECO:0000313" key="12">
    <source>
        <dbReference type="Proteomes" id="UP001172778"/>
    </source>
</evidence>
<dbReference type="EMBL" id="JARRAF010000012">
    <property type="protein sequence ID" value="MDK2124740.1"/>
    <property type="molecule type" value="Genomic_DNA"/>
</dbReference>
<dbReference type="InterPro" id="IPR009057">
    <property type="entry name" value="Homeodomain-like_sf"/>
</dbReference>
<dbReference type="PROSITE" id="PS01124">
    <property type="entry name" value="HTH_ARAC_FAMILY_2"/>
    <property type="match status" value="1"/>
</dbReference>
<dbReference type="InterPro" id="IPR037046">
    <property type="entry name" value="AlkA_N_sf"/>
</dbReference>
<keyword evidence="8" id="KW-0804">Transcription</keyword>
<reference evidence="11" key="1">
    <citation type="submission" date="2023-03" db="EMBL/GenBank/DDBJ databases">
        <title>Chitinimonas shenzhenensis gen. nov., sp. nov., a novel member of family Burkholderiaceae isolated from activated sludge collected in Shen Zhen, China.</title>
        <authorList>
            <person name="Wang X."/>
        </authorList>
    </citation>
    <scope>NUCLEOTIDE SEQUENCE</scope>
    <source>
        <strain evidence="11">DQS-5</strain>
    </source>
</reference>
<dbReference type="PANTHER" id="PTHR43003:SF13">
    <property type="entry name" value="DNA-3-METHYLADENINE GLYCOSYLASE 2"/>
    <property type="match status" value="1"/>
</dbReference>
<keyword evidence="9" id="KW-0234">DNA repair</keyword>
<sequence length="503" mass="55933">MSEFRQRGLIAARMLCVMELTDAACYAAFLSHDRKFDGRFFIGVASTGVYCRPVCSVRTPKPENCSYYPSAAAAERQGFRPCLKCRPELAPGLAPVDAGGRYAKVAARLIESGFLADHNCPQLAARLGITDRHLRRIFAEQFGASPIEYAQSQRLLNAKRLLMDTDLPLLQVAHEAGFSSLRRFNEMFCDRYRLSPSEIRQRQQAGSALPASLQFRLAYRPPYDWDWMMNFMASRAMKGLETVEAGSYVRSLTIMQGGKAHPGWVRVTPEPTQSRVVVEVSAGLSPVVPEVLAQMRQLFDLDAEPQDIAEVLGELALPRPGLRLPGAVGGFEFAVRAVLEQQVSVKAAATLAGRLIERCGEVIETPFAGVCRLFPSAEAVAALPVEVLREIGLSRQRAHCLHTLASQQAQGLLRLDFVVDVEAAITRLTELPGIGIWTATYIAMRAWGWPDAFLATDLIIRQRFAGYKPIDIERHAERWRPWRSYAVLHLWQGTPIRLTEPGL</sequence>
<keyword evidence="11" id="KW-0378">Hydrolase</keyword>
<evidence type="ECO:0000256" key="1">
    <source>
        <dbReference type="ARBA" id="ARBA00000086"/>
    </source>
</evidence>
<dbReference type="SUPFAM" id="SSF55945">
    <property type="entry name" value="TATA-box binding protein-like"/>
    <property type="match status" value="1"/>
</dbReference>
<gene>
    <name evidence="11" type="primary">alkA</name>
    <name evidence="11" type="ORF">PZA18_11840</name>
</gene>
<dbReference type="RefSeq" id="WP_284101054.1">
    <property type="nucleotide sequence ID" value="NZ_JARRAF010000012.1"/>
</dbReference>
<dbReference type="NCBIfam" id="NF007641">
    <property type="entry name" value="PRK10308.1"/>
    <property type="match status" value="1"/>
</dbReference>
<dbReference type="SUPFAM" id="SSF57884">
    <property type="entry name" value="Ada DNA repair protein, N-terminal domain (N-Ada 10)"/>
    <property type="match status" value="1"/>
</dbReference>
<keyword evidence="12" id="KW-1185">Reference proteome</keyword>
<dbReference type="SMART" id="SM01009">
    <property type="entry name" value="AlkA_N"/>
    <property type="match status" value="1"/>
</dbReference>
<organism evidence="11 12">
    <name type="scientific">Parachitinimonas caeni</name>
    <dbReference type="NCBI Taxonomy" id="3031301"/>
    <lineage>
        <taxon>Bacteria</taxon>
        <taxon>Pseudomonadati</taxon>
        <taxon>Pseudomonadota</taxon>
        <taxon>Betaproteobacteria</taxon>
        <taxon>Neisseriales</taxon>
        <taxon>Chitinibacteraceae</taxon>
        <taxon>Parachitinimonas</taxon>
    </lineage>
</organism>
<dbReference type="Pfam" id="PF12833">
    <property type="entry name" value="HTH_18"/>
    <property type="match status" value="1"/>
</dbReference>
<comment type="catalytic activity">
    <reaction evidence="1">
        <text>Hydrolysis of alkylated DNA, releasing 3-methyladenine, 3-methylguanine, 7-methylguanine and 7-methyladenine.</text>
        <dbReference type="EC" id="3.2.2.21"/>
    </reaction>
</comment>
<evidence type="ECO:0000256" key="5">
    <source>
        <dbReference type="ARBA" id="ARBA00022763"/>
    </source>
</evidence>
<dbReference type="InterPro" id="IPR051912">
    <property type="entry name" value="Alkylbase_DNA_Glycosylase/TA"/>
</dbReference>
<dbReference type="Pfam" id="PF06029">
    <property type="entry name" value="AlkA_N"/>
    <property type="match status" value="1"/>
</dbReference>
<dbReference type="InterPro" id="IPR023170">
    <property type="entry name" value="HhH_base_excis_C"/>
</dbReference>
<keyword evidence="11" id="KW-0326">Glycosidase</keyword>
<dbReference type="PANTHER" id="PTHR43003">
    <property type="entry name" value="DNA-3-METHYLADENINE GLYCOSYLASE"/>
    <property type="match status" value="1"/>
</dbReference>
<dbReference type="InterPro" id="IPR003265">
    <property type="entry name" value="HhH-GPD_domain"/>
</dbReference>
<dbReference type="InterPro" id="IPR011257">
    <property type="entry name" value="DNA_glycosylase"/>
</dbReference>
<dbReference type="SUPFAM" id="SSF48150">
    <property type="entry name" value="DNA-glycosylase"/>
    <property type="match status" value="1"/>
</dbReference>
<evidence type="ECO:0000256" key="9">
    <source>
        <dbReference type="ARBA" id="ARBA00023204"/>
    </source>
</evidence>
<evidence type="ECO:0000256" key="2">
    <source>
        <dbReference type="ARBA" id="ARBA00001947"/>
    </source>
</evidence>
<dbReference type="InterPro" id="IPR010316">
    <property type="entry name" value="AlkA_N"/>
</dbReference>
<dbReference type="Gene3D" id="1.10.1670.10">
    <property type="entry name" value="Helix-hairpin-Helix base-excision DNA repair enzymes (C-terminal)"/>
    <property type="match status" value="1"/>
</dbReference>
<evidence type="ECO:0000256" key="8">
    <source>
        <dbReference type="ARBA" id="ARBA00023163"/>
    </source>
</evidence>
<name>A0ABT7DXE6_9NEIS</name>
<evidence type="ECO:0000256" key="7">
    <source>
        <dbReference type="ARBA" id="ARBA00023159"/>
    </source>
</evidence>
<dbReference type="SUPFAM" id="SSF46689">
    <property type="entry name" value="Homeodomain-like"/>
    <property type="match status" value="2"/>
</dbReference>
<evidence type="ECO:0000256" key="4">
    <source>
        <dbReference type="ARBA" id="ARBA00022603"/>
    </source>
</evidence>
<dbReference type="InterPro" id="IPR018060">
    <property type="entry name" value="HTH_AraC"/>
</dbReference>
<evidence type="ECO:0000313" key="11">
    <source>
        <dbReference type="EMBL" id="MDK2124740.1"/>
    </source>
</evidence>